<feature type="compositionally biased region" description="Low complexity" evidence="1">
    <location>
        <begin position="855"/>
        <end position="866"/>
    </location>
</feature>
<organism evidence="4 5">
    <name type="scientific">Chlorella sorokiniana</name>
    <name type="common">Freshwater green alga</name>
    <dbReference type="NCBI Taxonomy" id="3076"/>
    <lineage>
        <taxon>Eukaryota</taxon>
        <taxon>Viridiplantae</taxon>
        <taxon>Chlorophyta</taxon>
        <taxon>core chlorophytes</taxon>
        <taxon>Trebouxiophyceae</taxon>
        <taxon>Chlorellales</taxon>
        <taxon>Chlorellaceae</taxon>
        <taxon>Chlorella clade</taxon>
        <taxon>Chlorella</taxon>
    </lineage>
</organism>
<dbReference type="GO" id="GO:0000466">
    <property type="term" value="P:maturation of 5.8S rRNA from tricistronic rRNA transcript (SSU-rRNA, 5.8S rRNA, LSU-rRNA)"/>
    <property type="evidence" value="ECO:0007669"/>
    <property type="project" value="TreeGrafter"/>
</dbReference>
<feature type="compositionally biased region" description="Acidic residues" evidence="1">
    <location>
        <begin position="314"/>
        <end position="327"/>
    </location>
</feature>
<feature type="region of interest" description="Disordered" evidence="1">
    <location>
        <begin position="855"/>
        <end position="904"/>
    </location>
</feature>
<dbReference type="Pfam" id="PF11707">
    <property type="entry name" value="Npa1"/>
    <property type="match status" value="1"/>
</dbReference>
<proteinExistence type="predicted"/>
<dbReference type="InterPro" id="IPR039844">
    <property type="entry name" value="URB1"/>
</dbReference>
<feature type="region of interest" description="Disordered" evidence="1">
    <location>
        <begin position="934"/>
        <end position="966"/>
    </location>
</feature>
<feature type="compositionally biased region" description="Acidic residues" evidence="1">
    <location>
        <begin position="1639"/>
        <end position="1652"/>
    </location>
</feature>
<dbReference type="PANTHER" id="PTHR13500">
    <property type="entry name" value="NUCLEOLAR PRERIBOSOMAL-ASSOCIATED PROTEIN 1"/>
    <property type="match status" value="1"/>
</dbReference>
<evidence type="ECO:0000259" key="3">
    <source>
        <dbReference type="Pfam" id="PF16201"/>
    </source>
</evidence>
<feature type="region of interest" description="Disordered" evidence="1">
    <location>
        <begin position="1622"/>
        <end position="1669"/>
    </location>
</feature>
<feature type="region of interest" description="Disordered" evidence="1">
    <location>
        <begin position="1899"/>
        <end position="1926"/>
    </location>
</feature>
<feature type="compositionally biased region" description="Low complexity" evidence="1">
    <location>
        <begin position="1629"/>
        <end position="1638"/>
    </location>
</feature>
<name>A0A2P6TUM4_CHLSO</name>
<feature type="region of interest" description="Disordered" evidence="1">
    <location>
        <begin position="1403"/>
        <end position="1424"/>
    </location>
</feature>
<feature type="region of interest" description="Disordered" evidence="1">
    <location>
        <begin position="312"/>
        <end position="339"/>
    </location>
</feature>
<evidence type="ECO:0000313" key="4">
    <source>
        <dbReference type="EMBL" id="PRW57763.1"/>
    </source>
</evidence>
<dbReference type="EMBL" id="LHPG02000006">
    <property type="protein sequence ID" value="PRW57763.1"/>
    <property type="molecule type" value="Genomic_DNA"/>
</dbReference>
<dbReference type="Proteomes" id="UP000239899">
    <property type="component" value="Unassembled WGS sequence"/>
</dbReference>
<dbReference type="GO" id="GO:0000463">
    <property type="term" value="P:maturation of LSU-rRNA from tricistronic rRNA transcript (SSU-rRNA, 5.8S rRNA, LSU-rRNA)"/>
    <property type="evidence" value="ECO:0007669"/>
    <property type="project" value="TreeGrafter"/>
</dbReference>
<feature type="compositionally biased region" description="Low complexity" evidence="1">
    <location>
        <begin position="893"/>
        <end position="904"/>
    </location>
</feature>
<dbReference type="GO" id="GO:0005730">
    <property type="term" value="C:nucleolus"/>
    <property type="evidence" value="ECO:0007669"/>
    <property type="project" value="TreeGrafter"/>
</dbReference>
<protein>
    <submittedName>
        <fullName evidence="4">Nucleolar pre-ribosomal-associated 1,N-terminal</fullName>
    </submittedName>
</protein>
<feature type="domain" description="URB1 N-terminal" evidence="2">
    <location>
        <begin position="101"/>
        <end position="432"/>
    </location>
</feature>
<comment type="caution">
    <text evidence="4">The sequence shown here is derived from an EMBL/GenBank/DDBJ whole genome shotgun (WGS) entry which is preliminary data.</text>
</comment>
<reference evidence="4 5" key="1">
    <citation type="journal article" date="2018" name="Plant J.">
        <title>Genome sequences of Chlorella sorokiniana UTEX 1602 and Micractinium conductrix SAG 241.80: implications to maltose excretion by a green alga.</title>
        <authorList>
            <person name="Arriola M.B."/>
            <person name="Velmurugan N."/>
            <person name="Zhang Y."/>
            <person name="Plunkett M.H."/>
            <person name="Hondzo H."/>
            <person name="Barney B.M."/>
        </authorList>
    </citation>
    <scope>NUCLEOTIDE SEQUENCE [LARGE SCALE GENOMIC DNA]</scope>
    <source>
        <strain evidence="5">UTEX 1602</strain>
    </source>
</reference>
<dbReference type="InterPro" id="IPR021714">
    <property type="entry name" value="URB1_N"/>
</dbReference>
<dbReference type="STRING" id="3076.A0A2P6TUM4"/>
<evidence type="ECO:0000313" key="5">
    <source>
        <dbReference type="Proteomes" id="UP000239899"/>
    </source>
</evidence>
<evidence type="ECO:0000259" key="2">
    <source>
        <dbReference type="Pfam" id="PF11707"/>
    </source>
</evidence>
<dbReference type="OrthoDB" id="515988at2759"/>
<dbReference type="InterPro" id="IPR032436">
    <property type="entry name" value="URB1_C"/>
</dbReference>
<feature type="compositionally biased region" description="Low complexity" evidence="1">
    <location>
        <begin position="1901"/>
        <end position="1912"/>
    </location>
</feature>
<feature type="domain" description="URB1 C-terminal" evidence="3">
    <location>
        <begin position="1969"/>
        <end position="2163"/>
    </location>
</feature>
<evidence type="ECO:0000256" key="1">
    <source>
        <dbReference type="SAM" id="MobiDB-lite"/>
    </source>
</evidence>
<sequence>MDEFAMYEGLRATRDADSCLAGLNKFRAALRGDGGPAFLARYLRQSPEWQELQNVWDAQLTIQHYHVTVTLLLALADALGMAAAAASGRQPAGDEEDRRVLAAGAATLSSSILQRRLKALYFALSSDVRGKANAALALLAATAGACAGGAAGGSGAAGTAGTAAAPSLRELVRAFDWSLSALPGLARPPREKKGESPAEHRRRYWQQWALGDPLKRPTRALFCQLAAALLRAAGSGPAADALLLQQLVQLRPLVGGLLQHLAADPPAHQLQVLQLLQKRVLAPKAGVPPAVQAEAFSDAALQQLATIATTAAVEGEEAEAEEEEEEAGGSGPAGGSSPERQAAAAAALEVLLAVATDPAHGLAAPAAVTGQFVLADVGSHQLLPGQRRLLRLLLRLRPADSAAHLQLLLAAAAADAPLAAALLLALPYSLEPAAAGAAAPASAAGRWFAHAAVASRLLQLLPAAAQPGLQLAASSGGGAPAPGGRRAQALLRCCFPPCLHKAALSRGMQHTNALVRYGTLGLLLSAMSALDAVLTDCSAAAQAAAAAGAAGAQRRQGWLALRRWLQQAARQQLPDPTLLLALLAAAEKEGWEAANELQLTAVLRLLLLWQRLLPAALAEANVDAERLMPAQPLALRPQHQLLLLELLHAAADAAAASAADATGSADGSTEGAGVPAAATAGASLLPPLRLLVGSPAAAVRAEAHAWLLRRLLATGAFGGNEEEACLWLDLLPRGGEAVCGFLSEAVQLLLRRPHELLEQQQLLLAEAPPAAPQGQQGHHHQQQQQQQFSLLALCTLRQLLRVLPSAKIAAADKAATAAYVAAVLQQLMQQQLGGPAAAAALAAVLLGTVRQEAARQQQQQQQARQQGETGAADGAAQEPKSSKKDKKRKHAAEGSSGEGSAAATEACGPLQLPLEGRPLLGLLAELESLLSPGQAAAGEAAEGEEGQRPNKKKKKSKEAASGAAGKPAPCSVAVIAEPGGSPAEAAAEAAAAAAAGSEACCLLVSQLASSSSSKLPRLLANVQLSLAADAASSSGSSGGGSGASTCSAAVRQCLCLVARPDAAESTTAALLQALQAAVLAAAGGSNQQALARCMHLLAGSTQVAAALANNDASELATAVAQLLHQLLTRSNTPACSRLLQQVSAAFVQLVAAGAGSQQPSGDELPPAASRFLLLLPHLPADALEAAADAVLTCLSAASSTSSTGKKKSKKEGAAKQHQADAAQPWLAAAAAAVLQQLVSRGSLGQQPQRLAQVCALLVQLAGGSGGSSGLFSCLLQLLCSKQTGAAALAAMGSAGRQQLLRSCLAAPAAGGLAARSQAAAVLVEQCSECCQLAADLLLSLLDGCGAASLALALPAATALLTQQQQQQRAAEGEQQVGQGTAAALAGAVQQQLLSHFTVAAGGQAEEQPAKKQKKKRSSDAAGASADAAAEEAAAAAAALRQQHGLPCLRLTLQMRPLAVQQRQQLLAALLPEQGWQVTAPTARSGSAAQLGAAEQAEAAVLLLTAGSSPTTEELAACVRCFAATLASILKQPAGGPQAALEQRLFSLLDGPVGDAVAALPASQRGTAAFAELASAAAGTLGTAVLRHRLATDAAGGSEAAAAVAGVAAMRVVRRFMAALLPEEEEAEGSSDGSSSSSGSDDEDSSSDDDSDSDTPAGRRASRQQAAAQLSSPKVAAAALQLLQRLLGHSRFLPAMRAVGASPPPLPAAAQAQARPLVSLLPLAAATDGGTAPEAAPSAAAAAAAMKKELCELLETLLDLHQRFSSGSPPPAERQQVAAAESALLPLLMAGYGASCSPTDCAMWSLAAAINRRQWERQQAAPEGDAEAANLAALVHGPLSQSCFAWGPAAAAMQQLQPGAGDEEQQAQRRQLLQQRLPLDSLRAALTVCHWPEACALAAPGSSSAPEDSTSSAIGGGSGGGSSSSPSSGQLAQLPGCAAAYDPGFLLPFAICCLRQQLLAPRAFVEAGLLSVCLRALASADAGCRAAAYQALALFEAQLPAGGAGAAAHGFKEAQQLSVLLGALRAAVTRPFHRLPAVTAAFLAEAALLPPGAAMYPGVHKQLTRRAVLSTAEVPLLGQLLLAGGQQHAAERRWLLQLLLAGLRSSQDASLYRRKHAFEMAMALHDSCVVDPAAAALALRLLCSATYIPRAARQLAQESGLISWLASAAEAALQQQAQPGLMEAAQRQGGAGASGAVEGLSTNPAAVAQEALAALRRLLQLRAVMRGSGGMAAAQEMAAAACRLAGAVLAAAAAGGTKTVALKLGQQVLPFLLDVQQHASSSSSRGQPSKQAGLASSRQADLAAAVDSLQALLGAHN</sequence>
<dbReference type="Pfam" id="PF16201">
    <property type="entry name" value="NopRA1"/>
    <property type="match status" value="1"/>
</dbReference>
<gene>
    <name evidence="4" type="ORF">C2E21_3464</name>
</gene>
<dbReference type="PANTHER" id="PTHR13500:SF0">
    <property type="entry name" value="NUCLEOLAR PRE-RIBOSOMAL-ASSOCIATED PROTEIN 1"/>
    <property type="match status" value="1"/>
</dbReference>
<accession>A0A2P6TUM4</accession>
<keyword evidence="5" id="KW-1185">Reference proteome</keyword>